<accession>A0A0K0Y146</accession>
<dbReference type="STRING" id="1458307.OSB_00370"/>
<sequence>MATIKTLTPEQVAIIKARIAKGDYQHRIAADFDLNQGRVSEIATGKRFSEIPPALMEVSHV</sequence>
<protein>
    <submittedName>
        <fullName evidence="1">Uncharacterized protein</fullName>
    </submittedName>
</protein>
<evidence type="ECO:0000313" key="2">
    <source>
        <dbReference type="Proteomes" id="UP000067444"/>
    </source>
</evidence>
<gene>
    <name evidence="1" type="ORF">OSB_00370</name>
</gene>
<organism evidence="1 2">
    <name type="scientific">Octadecabacter temperatus</name>
    <dbReference type="NCBI Taxonomy" id="1458307"/>
    <lineage>
        <taxon>Bacteria</taxon>
        <taxon>Pseudomonadati</taxon>
        <taxon>Pseudomonadota</taxon>
        <taxon>Alphaproteobacteria</taxon>
        <taxon>Rhodobacterales</taxon>
        <taxon>Roseobacteraceae</taxon>
        <taxon>Octadecabacter</taxon>
    </lineage>
</organism>
<dbReference type="KEGG" id="otm:OSB_00370"/>
<dbReference type="AlphaFoldDB" id="A0A0K0Y146"/>
<evidence type="ECO:0000313" key="1">
    <source>
        <dbReference type="EMBL" id="AKS44606.1"/>
    </source>
</evidence>
<reference evidence="1 2" key="1">
    <citation type="journal article" date="2015" name="Genome Announc.">
        <title>Closed Genome Sequence of Octadecabacter temperatus SB1, the First Mesophilic Species of the Genus Octadecabacter.</title>
        <authorList>
            <person name="Voget S."/>
            <person name="Billerbeck S."/>
            <person name="Simon M."/>
            <person name="Daniel R."/>
        </authorList>
    </citation>
    <scope>NUCLEOTIDE SEQUENCE [LARGE SCALE GENOMIC DNA]</scope>
    <source>
        <strain evidence="1 2">SB1</strain>
    </source>
</reference>
<dbReference type="RefSeq" id="WP_049833082.1">
    <property type="nucleotide sequence ID" value="NZ_CP012160.1"/>
</dbReference>
<dbReference type="OrthoDB" id="7869995at2"/>
<dbReference type="EMBL" id="CP012160">
    <property type="protein sequence ID" value="AKS44606.1"/>
    <property type="molecule type" value="Genomic_DNA"/>
</dbReference>
<proteinExistence type="predicted"/>
<dbReference type="Proteomes" id="UP000067444">
    <property type="component" value="Chromosome"/>
</dbReference>
<name>A0A0K0Y146_9RHOB</name>
<keyword evidence="2" id="KW-1185">Reference proteome</keyword>